<accession>A0A4R4QET2</accession>
<dbReference type="AlphaFoldDB" id="A0A4R4QET2"/>
<proteinExistence type="predicted"/>
<dbReference type="RefSeq" id="WP_132402467.1">
    <property type="nucleotide sequence ID" value="NZ_SMKA01000010.1"/>
</dbReference>
<evidence type="ECO:0000313" key="3">
    <source>
        <dbReference type="Proteomes" id="UP000295075"/>
    </source>
</evidence>
<name>A0A4R4QET2_9ACTN</name>
<sequence length="94" mass="10222">MIRRGELYSYRDPSGSGSSGTVAQVVEFPPNIAGQQWVVANWLGKHPHITIWPSIADLLEVHGHLGASDVVWLDPDPFEPADGSELLDACSQQT</sequence>
<comment type="caution">
    <text evidence="2">The sequence shown here is derived from an EMBL/GenBank/DDBJ whole genome shotgun (WGS) entry which is preliminary data.</text>
</comment>
<reference evidence="2 3" key="1">
    <citation type="submission" date="2019-03" db="EMBL/GenBank/DDBJ databases">
        <title>Draft genome sequences of novel Actinobacteria.</title>
        <authorList>
            <person name="Sahin N."/>
            <person name="Ay H."/>
            <person name="Saygin H."/>
        </authorList>
    </citation>
    <scope>NUCLEOTIDE SEQUENCE [LARGE SCALE GENOMIC DNA]</scope>
    <source>
        <strain evidence="2 3">JCM 30547</strain>
    </source>
</reference>
<organism evidence="2 3">
    <name type="scientific">Kribbella albertanoniae</name>
    <dbReference type="NCBI Taxonomy" id="1266829"/>
    <lineage>
        <taxon>Bacteria</taxon>
        <taxon>Bacillati</taxon>
        <taxon>Actinomycetota</taxon>
        <taxon>Actinomycetes</taxon>
        <taxon>Propionibacteriales</taxon>
        <taxon>Kribbellaceae</taxon>
        <taxon>Kribbella</taxon>
    </lineage>
</organism>
<protein>
    <submittedName>
        <fullName evidence="2">Uncharacterized protein</fullName>
    </submittedName>
</protein>
<gene>
    <name evidence="2" type="ORF">E1261_04850</name>
</gene>
<dbReference type="Proteomes" id="UP000295075">
    <property type="component" value="Unassembled WGS sequence"/>
</dbReference>
<evidence type="ECO:0000313" key="2">
    <source>
        <dbReference type="EMBL" id="TDC34037.1"/>
    </source>
</evidence>
<evidence type="ECO:0000256" key="1">
    <source>
        <dbReference type="SAM" id="MobiDB-lite"/>
    </source>
</evidence>
<keyword evidence="3" id="KW-1185">Reference proteome</keyword>
<dbReference type="OrthoDB" id="72539at2"/>
<dbReference type="EMBL" id="SMKA01000010">
    <property type="protein sequence ID" value="TDC34037.1"/>
    <property type="molecule type" value="Genomic_DNA"/>
</dbReference>
<feature type="region of interest" description="Disordered" evidence="1">
    <location>
        <begin position="1"/>
        <end position="22"/>
    </location>
</feature>